<proteinExistence type="predicted"/>
<reference evidence="2" key="1">
    <citation type="submission" date="2016-10" db="EMBL/GenBank/DDBJ databases">
        <authorList>
            <person name="Varghese N."/>
            <person name="Submissions S."/>
        </authorList>
    </citation>
    <scope>NUCLEOTIDE SEQUENCE [LARGE SCALE GENOMIC DNA]</scope>
    <source>
        <strain evidence="2">JCM 18195</strain>
    </source>
</reference>
<name>A0A1I5YNQ6_9GAMM</name>
<protein>
    <submittedName>
        <fullName evidence="1">Uncharacterized protein</fullName>
    </submittedName>
</protein>
<evidence type="ECO:0000313" key="2">
    <source>
        <dbReference type="Proteomes" id="UP000243084"/>
    </source>
</evidence>
<accession>A0A1I5YNQ6</accession>
<dbReference type="EMBL" id="FOXM01000023">
    <property type="protein sequence ID" value="SFQ45901.1"/>
    <property type="molecule type" value="Genomic_DNA"/>
</dbReference>
<dbReference type="RefSeq" id="WP_092434964.1">
    <property type="nucleotide sequence ID" value="NZ_FOXM01000023.1"/>
</dbReference>
<keyword evidence="2" id="KW-1185">Reference proteome</keyword>
<dbReference type="AlphaFoldDB" id="A0A1I5YNQ6"/>
<organism evidence="1 2">
    <name type="scientific">Geopseudomonas sagittaria</name>
    <dbReference type="NCBI Taxonomy" id="1135990"/>
    <lineage>
        <taxon>Bacteria</taxon>
        <taxon>Pseudomonadati</taxon>
        <taxon>Pseudomonadota</taxon>
        <taxon>Gammaproteobacteria</taxon>
        <taxon>Pseudomonadales</taxon>
        <taxon>Pseudomonadaceae</taxon>
        <taxon>Geopseudomonas</taxon>
    </lineage>
</organism>
<dbReference type="OrthoDB" id="7278537at2"/>
<gene>
    <name evidence="1" type="ORF">SAMN05216229_12314</name>
</gene>
<dbReference type="Proteomes" id="UP000243084">
    <property type="component" value="Unassembled WGS sequence"/>
</dbReference>
<evidence type="ECO:0000313" key="1">
    <source>
        <dbReference type="EMBL" id="SFQ45901.1"/>
    </source>
</evidence>
<sequence>MPSVVQICNIALTRIGQSQLIASLNEQSLAAQLCSLHYEACRDELLRDFPWPFATRRVTLADIGSPPDGWAYRYRYPVDCIRAQHVSQPGVRQPTSAQRVPFAVAHADGGRAILCDQSPAELVYVARVEDTTYFDPLFVSALAWRLAAELATGLQGNASNYAAAYQQYRMVVDMAQANAFEESEEGVPPESEFITGRN</sequence>